<evidence type="ECO:0000313" key="3">
    <source>
        <dbReference type="EMBL" id="RDV14633.1"/>
    </source>
</evidence>
<reference evidence="4" key="1">
    <citation type="submission" date="2018-08" db="EMBL/GenBank/DDBJ databases">
        <authorList>
            <person name="Liu Z.-W."/>
            <person name="Du Z.-J."/>
        </authorList>
    </citation>
    <scope>NUCLEOTIDE SEQUENCE [LARGE SCALE GENOMIC DNA]</scope>
    <source>
        <strain evidence="4">H4X</strain>
    </source>
</reference>
<dbReference type="PANTHER" id="PTHR46268:SF6">
    <property type="entry name" value="UNIVERSAL STRESS PROTEIN UP12"/>
    <property type="match status" value="1"/>
</dbReference>
<dbReference type="InterPro" id="IPR006016">
    <property type="entry name" value="UspA"/>
</dbReference>
<dbReference type="PANTHER" id="PTHR46268">
    <property type="entry name" value="STRESS RESPONSE PROTEIN NHAX"/>
    <property type="match status" value="1"/>
</dbReference>
<accession>A0A3D8LBB5</accession>
<feature type="domain" description="UspA" evidence="2">
    <location>
        <begin position="27"/>
        <end position="181"/>
    </location>
</feature>
<comment type="caution">
    <text evidence="3">The sequence shown here is derived from an EMBL/GenBank/DDBJ whole genome shotgun (WGS) entry which is preliminary data.</text>
</comment>
<dbReference type="Pfam" id="PF00582">
    <property type="entry name" value="Usp"/>
    <property type="match status" value="2"/>
</dbReference>
<dbReference type="InterPro" id="IPR006015">
    <property type="entry name" value="Universal_stress_UspA"/>
</dbReference>
<name>A0A3D8LBB5_9BACT</name>
<dbReference type="AlphaFoldDB" id="A0A3D8LBB5"/>
<dbReference type="Proteomes" id="UP000256708">
    <property type="component" value="Unassembled WGS sequence"/>
</dbReference>
<proteinExistence type="inferred from homology"/>
<dbReference type="EMBL" id="QRGR01000013">
    <property type="protein sequence ID" value="RDV14633.1"/>
    <property type="molecule type" value="Genomic_DNA"/>
</dbReference>
<protein>
    <submittedName>
        <fullName evidence="3">Universal stress protein</fullName>
    </submittedName>
</protein>
<dbReference type="SUPFAM" id="SSF52402">
    <property type="entry name" value="Adenine nucleotide alpha hydrolases-like"/>
    <property type="match status" value="2"/>
</dbReference>
<organism evidence="3 4">
    <name type="scientific">Pontibacter diazotrophicus</name>
    <dbReference type="NCBI Taxonomy" id="1400979"/>
    <lineage>
        <taxon>Bacteria</taxon>
        <taxon>Pseudomonadati</taxon>
        <taxon>Bacteroidota</taxon>
        <taxon>Cytophagia</taxon>
        <taxon>Cytophagales</taxon>
        <taxon>Hymenobacteraceae</taxon>
        <taxon>Pontibacter</taxon>
    </lineage>
</organism>
<dbReference type="InterPro" id="IPR014729">
    <property type="entry name" value="Rossmann-like_a/b/a_fold"/>
</dbReference>
<dbReference type="CDD" id="cd00293">
    <property type="entry name" value="USP-like"/>
    <property type="match status" value="2"/>
</dbReference>
<evidence type="ECO:0000256" key="1">
    <source>
        <dbReference type="ARBA" id="ARBA00008791"/>
    </source>
</evidence>
<evidence type="ECO:0000313" key="4">
    <source>
        <dbReference type="Proteomes" id="UP000256708"/>
    </source>
</evidence>
<dbReference type="RefSeq" id="WP_115566044.1">
    <property type="nucleotide sequence ID" value="NZ_QRGR01000013.1"/>
</dbReference>
<gene>
    <name evidence="3" type="ORF">DXT99_13260</name>
</gene>
<evidence type="ECO:0000259" key="2">
    <source>
        <dbReference type="Pfam" id="PF00582"/>
    </source>
</evidence>
<dbReference type="PRINTS" id="PR01438">
    <property type="entry name" value="UNVRSLSTRESS"/>
</dbReference>
<sequence length="317" mass="36347">MLTETATYRDRCHVYKILTLNTATMFRILIPVDFQDSTYKACQYALDLASAAPESEILLLHCFKDYLASPWKVPEEEDQEKLTSTEKVTERVINRNEREEQRRLEGLRQELQSKTGSRQVHLKTSFIEGSPDDVIPEESRRFKPNLIIMGTKGEGGLSDAIFGTITTKMVDDVKVPVLAVPQHSQSHDLKRVLYATDFDKADPEAIRTLQQLLQPFNPHILCLHFTPGAAMQEDREKLTQLQAKLEREIQTDNIRFLLLEGQDIADNLQRFVEKEQVDLLAVTNRKRSLLEGVFDTSLTKKLVLKVEIPLLVFHSKE</sequence>
<dbReference type="Gene3D" id="3.40.50.620">
    <property type="entry name" value="HUPs"/>
    <property type="match status" value="2"/>
</dbReference>
<feature type="domain" description="UspA" evidence="2">
    <location>
        <begin position="190"/>
        <end position="314"/>
    </location>
</feature>
<comment type="similarity">
    <text evidence="1">Belongs to the universal stress protein A family.</text>
</comment>
<dbReference type="OrthoDB" id="1522603at2"/>
<keyword evidence="4" id="KW-1185">Reference proteome</keyword>